<dbReference type="EMBL" id="FNSD01000001">
    <property type="protein sequence ID" value="SEB81501.1"/>
    <property type="molecule type" value="Genomic_DNA"/>
</dbReference>
<dbReference type="RefSeq" id="WP_074653605.1">
    <property type="nucleotide sequence ID" value="NZ_FNSD01000001.1"/>
</dbReference>
<feature type="transmembrane region" description="Helical" evidence="6">
    <location>
        <begin position="42"/>
        <end position="63"/>
    </location>
</feature>
<evidence type="ECO:0000256" key="3">
    <source>
        <dbReference type="ARBA" id="ARBA00022692"/>
    </source>
</evidence>
<comment type="subcellular location">
    <subcellularLocation>
        <location evidence="1">Cell membrane</location>
        <topology evidence="1">Multi-pass membrane protein</topology>
    </subcellularLocation>
</comment>
<dbReference type="AlphaFoldDB" id="A0A1H4MEH8"/>
<evidence type="ECO:0000256" key="4">
    <source>
        <dbReference type="ARBA" id="ARBA00022989"/>
    </source>
</evidence>
<proteinExistence type="predicted"/>
<dbReference type="GO" id="GO:0005886">
    <property type="term" value="C:plasma membrane"/>
    <property type="evidence" value="ECO:0007669"/>
    <property type="project" value="UniProtKB-SubCell"/>
</dbReference>
<name>A0A1H4MEH8_9BACT</name>
<dbReference type="Pfam" id="PF03626">
    <property type="entry name" value="COX4_pro"/>
    <property type="match status" value="1"/>
</dbReference>
<sequence>MSEPVTSHNLAPVDSEHHNLDYHDPMNVTNPEHVAHHIVSPAVYGMIFGVLMIGTLATVGASMLPLGIFNAPIAIAIACTKAVFVVLFFMHVKYSSRLVKLTVSAGFFTFFVLVMMSMLDYFTRAWGQW</sequence>
<evidence type="ECO:0000256" key="5">
    <source>
        <dbReference type="ARBA" id="ARBA00023136"/>
    </source>
</evidence>
<keyword evidence="4 6" id="KW-1133">Transmembrane helix</keyword>
<feature type="transmembrane region" description="Helical" evidence="6">
    <location>
        <begin position="101"/>
        <end position="119"/>
    </location>
</feature>
<protein>
    <submittedName>
        <fullName evidence="7">Cytochrome c oxidase subunit 4</fullName>
    </submittedName>
</protein>
<evidence type="ECO:0000313" key="8">
    <source>
        <dbReference type="Proteomes" id="UP000182409"/>
    </source>
</evidence>
<feature type="transmembrane region" description="Helical" evidence="6">
    <location>
        <begin position="69"/>
        <end position="89"/>
    </location>
</feature>
<evidence type="ECO:0000256" key="1">
    <source>
        <dbReference type="ARBA" id="ARBA00004651"/>
    </source>
</evidence>
<reference evidence="7 8" key="1">
    <citation type="submission" date="2016-10" db="EMBL/GenBank/DDBJ databases">
        <authorList>
            <person name="de Groot N.N."/>
        </authorList>
    </citation>
    <scope>NUCLEOTIDE SEQUENCE [LARGE SCALE GENOMIC DNA]</scope>
    <source>
        <strain evidence="7 8">AB35.6</strain>
    </source>
</reference>
<keyword evidence="3 6" id="KW-0812">Transmembrane</keyword>
<accession>A0A1H4MEH8</accession>
<organism evidence="7 8">
    <name type="scientific">Terriglobus roseus</name>
    <dbReference type="NCBI Taxonomy" id="392734"/>
    <lineage>
        <taxon>Bacteria</taxon>
        <taxon>Pseudomonadati</taxon>
        <taxon>Acidobacteriota</taxon>
        <taxon>Terriglobia</taxon>
        <taxon>Terriglobales</taxon>
        <taxon>Acidobacteriaceae</taxon>
        <taxon>Terriglobus</taxon>
    </lineage>
</organism>
<evidence type="ECO:0000256" key="2">
    <source>
        <dbReference type="ARBA" id="ARBA00022475"/>
    </source>
</evidence>
<dbReference type="InterPro" id="IPR011743">
    <property type="entry name" value="Caa3_sub_IV"/>
</dbReference>
<evidence type="ECO:0000313" key="7">
    <source>
        <dbReference type="EMBL" id="SEB81501.1"/>
    </source>
</evidence>
<dbReference type="Proteomes" id="UP000182409">
    <property type="component" value="Unassembled WGS sequence"/>
</dbReference>
<evidence type="ECO:0000256" key="6">
    <source>
        <dbReference type="SAM" id="Phobius"/>
    </source>
</evidence>
<dbReference type="NCBIfam" id="TIGR02229">
    <property type="entry name" value="caa3_sub_IV"/>
    <property type="match status" value="1"/>
</dbReference>
<gene>
    <name evidence="7" type="ORF">SAMN05443244_1911</name>
</gene>
<keyword evidence="2" id="KW-1003">Cell membrane</keyword>
<dbReference type="OrthoDB" id="120535at2"/>
<dbReference type="InterPro" id="IPR005171">
    <property type="entry name" value="Cyt_c_oxidase_su4_prok"/>
</dbReference>
<keyword evidence="5 6" id="KW-0472">Membrane</keyword>